<evidence type="ECO:0000313" key="2">
    <source>
        <dbReference type="EMBL" id="MCA9308327.1"/>
    </source>
</evidence>
<proteinExistence type="predicted"/>
<dbReference type="Proteomes" id="UP000740557">
    <property type="component" value="Unassembled WGS sequence"/>
</dbReference>
<feature type="transmembrane region" description="Helical" evidence="1">
    <location>
        <begin position="6"/>
        <end position="25"/>
    </location>
</feature>
<accession>A0A955J2F5</accession>
<evidence type="ECO:0000313" key="3">
    <source>
        <dbReference type="Proteomes" id="UP000740557"/>
    </source>
</evidence>
<sequence length="169" mass="19058">MNINKFIIPTAIFVLGIGILIYATLQDYSRESDLPTPPQPQIPIKDVVDISFDREEYKFGEKINVLVQNNGNTDIYYVPNTCAGDTFKVFYANGTALNSRQVICAMITQPVELKAGESISTALNDYQLEQLKAGEIYYLVFTYSTEGQSETDYMLIKPQEVITRTFSIN</sequence>
<evidence type="ECO:0000256" key="1">
    <source>
        <dbReference type="SAM" id="Phobius"/>
    </source>
</evidence>
<keyword evidence="1" id="KW-1133">Transmembrane helix</keyword>
<gene>
    <name evidence="2" type="ORF">KC980_02335</name>
</gene>
<organism evidence="2 3">
    <name type="scientific">candidate division WWE3 bacterium</name>
    <dbReference type="NCBI Taxonomy" id="2053526"/>
    <lineage>
        <taxon>Bacteria</taxon>
        <taxon>Katanobacteria</taxon>
    </lineage>
</organism>
<comment type="caution">
    <text evidence="2">The sequence shown here is derived from an EMBL/GenBank/DDBJ whole genome shotgun (WGS) entry which is preliminary data.</text>
</comment>
<name>A0A955J2F5_UNCKA</name>
<dbReference type="EMBL" id="JAGQNX010000068">
    <property type="protein sequence ID" value="MCA9308327.1"/>
    <property type="molecule type" value="Genomic_DNA"/>
</dbReference>
<reference evidence="2" key="2">
    <citation type="journal article" date="2021" name="Microbiome">
        <title>Successional dynamics and alternative stable states in a saline activated sludge microbial community over 9 years.</title>
        <authorList>
            <person name="Wang Y."/>
            <person name="Ye J."/>
            <person name="Ju F."/>
            <person name="Liu L."/>
            <person name="Boyd J.A."/>
            <person name="Deng Y."/>
            <person name="Parks D.H."/>
            <person name="Jiang X."/>
            <person name="Yin X."/>
            <person name="Woodcroft B.J."/>
            <person name="Tyson G.W."/>
            <person name="Hugenholtz P."/>
            <person name="Polz M.F."/>
            <person name="Zhang T."/>
        </authorList>
    </citation>
    <scope>NUCLEOTIDE SEQUENCE</scope>
    <source>
        <strain evidence="2">HKST-UBA79</strain>
    </source>
</reference>
<keyword evidence="1" id="KW-0812">Transmembrane</keyword>
<dbReference type="AlphaFoldDB" id="A0A955J2F5"/>
<protein>
    <submittedName>
        <fullName evidence="2">Uncharacterized protein</fullName>
    </submittedName>
</protein>
<keyword evidence="1" id="KW-0472">Membrane</keyword>
<reference evidence="2" key="1">
    <citation type="submission" date="2020-04" db="EMBL/GenBank/DDBJ databases">
        <authorList>
            <person name="Zhang T."/>
        </authorList>
    </citation>
    <scope>NUCLEOTIDE SEQUENCE</scope>
    <source>
        <strain evidence="2">HKST-UBA79</strain>
    </source>
</reference>